<keyword evidence="2" id="KW-0812">Transmembrane</keyword>
<dbReference type="InParanoid" id="A0A078A656"/>
<reference evidence="3 4" key="1">
    <citation type="submission" date="2014-06" db="EMBL/GenBank/DDBJ databases">
        <authorList>
            <person name="Swart Estienne"/>
        </authorList>
    </citation>
    <scope>NUCLEOTIDE SEQUENCE [LARGE SCALE GENOMIC DNA]</scope>
    <source>
        <strain evidence="3 4">130c</strain>
    </source>
</reference>
<name>A0A078A656_STYLE</name>
<evidence type="ECO:0000256" key="1">
    <source>
        <dbReference type="SAM" id="MobiDB-lite"/>
    </source>
</evidence>
<proteinExistence type="predicted"/>
<evidence type="ECO:0000313" key="3">
    <source>
        <dbReference type="EMBL" id="CDW77045.1"/>
    </source>
</evidence>
<evidence type="ECO:0000256" key="2">
    <source>
        <dbReference type="SAM" id="Phobius"/>
    </source>
</evidence>
<feature type="transmembrane region" description="Helical" evidence="2">
    <location>
        <begin position="209"/>
        <end position="231"/>
    </location>
</feature>
<feature type="compositionally biased region" description="Basic residues" evidence="1">
    <location>
        <begin position="360"/>
        <end position="370"/>
    </location>
</feature>
<dbReference type="AlphaFoldDB" id="A0A078A656"/>
<dbReference type="Proteomes" id="UP000039865">
    <property type="component" value="Unassembled WGS sequence"/>
</dbReference>
<keyword evidence="2" id="KW-1133">Transmembrane helix</keyword>
<keyword evidence="2" id="KW-0472">Membrane</keyword>
<feature type="transmembrane region" description="Helical" evidence="2">
    <location>
        <begin position="252"/>
        <end position="271"/>
    </location>
</feature>
<protein>
    <submittedName>
        <fullName evidence="3">Uncharacterized protein</fullName>
    </submittedName>
</protein>
<evidence type="ECO:0000313" key="4">
    <source>
        <dbReference type="Proteomes" id="UP000039865"/>
    </source>
</evidence>
<dbReference type="EMBL" id="CCKQ01005782">
    <property type="protein sequence ID" value="CDW77045.1"/>
    <property type="molecule type" value="Genomic_DNA"/>
</dbReference>
<feature type="transmembrane region" description="Helical" evidence="2">
    <location>
        <begin position="184"/>
        <end position="203"/>
    </location>
</feature>
<feature type="transmembrane region" description="Helical" evidence="2">
    <location>
        <begin position="104"/>
        <end position="125"/>
    </location>
</feature>
<feature type="transmembrane region" description="Helical" evidence="2">
    <location>
        <begin position="73"/>
        <end position="92"/>
    </location>
</feature>
<feature type="transmembrane region" description="Helical" evidence="2">
    <location>
        <begin position="145"/>
        <end position="163"/>
    </location>
</feature>
<accession>A0A078A656</accession>
<sequence length="392" mass="45159">MELLSTLVNQQVQDYYGKSSGLNQGFSSARALELKIVKYEEEEVVNYTQCVFPGTSNIYVDCCTDSSYKICTIIAAMFFVVFAAYIVIFGYIVNKNPWIKRHGLYINVFVFQLMVIIMRGLYYSFFGRSKNESVNTYVAFRTAPIVVSLISMTSYTLHLVILLHRHGTDGTQNSKRNYQIKMHFVFWGIFLVYIALWLLVWRVSVSFEALSAMDGVLSVFYAVFLIIQVQLVRKLYAVLKIKMPPVAEAAQCHIFLMKFILVLHLGLRIVMNSMSDSSNKEQATTGQQISWIYILFGDAITELLSAFGMIILITLTFKFDSMAIQYNQQSCKYFKQSELYIEKYAAMNPDNDQEEELVSVKKKPGVKSTKKPVDDEYDDEEDSHDNKRQYRK</sequence>
<gene>
    <name evidence="3" type="primary">Contig6978.g7465</name>
    <name evidence="3" type="ORF">STYLEM_6012</name>
</gene>
<organism evidence="3 4">
    <name type="scientific">Stylonychia lemnae</name>
    <name type="common">Ciliate</name>
    <dbReference type="NCBI Taxonomy" id="5949"/>
    <lineage>
        <taxon>Eukaryota</taxon>
        <taxon>Sar</taxon>
        <taxon>Alveolata</taxon>
        <taxon>Ciliophora</taxon>
        <taxon>Intramacronucleata</taxon>
        <taxon>Spirotrichea</taxon>
        <taxon>Stichotrichia</taxon>
        <taxon>Sporadotrichida</taxon>
        <taxon>Oxytrichidae</taxon>
        <taxon>Stylonychinae</taxon>
        <taxon>Stylonychia</taxon>
    </lineage>
</organism>
<keyword evidence="4" id="KW-1185">Reference proteome</keyword>
<feature type="region of interest" description="Disordered" evidence="1">
    <location>
        <begin position="351"/>
        <end position="392"/>
    </location>
</feature>
<feature type="transmembrane region" description="Helical" evidence="2">
    <location>
        <begin position="291"/>
        <end position="317"/>
    </location>
</feature>